<sequence>MENMWCCIAVKYTRHLKDHDLLLSQKKSSEKIYKKPRGCRCLVEVQLSTVSLKKMLTEEKNPTNVGWMEALIYSERPVQYCKHIRVTPTFYFIKSINHSTGCVFQNSDK</sequence>
<evidence type="ECO:0000313" key="1">
    <source>
        <dbReference type="EMBL" id="GIY46757.1"/>
    </source>
</evidence>
<evidence type="ECO:0000313" key="2">
    <source>
        <dbReference type="Proteomes" id="UP001054945"/>
    </source>
</evidence>
<organism evidence="1 2">
    <name type="scientific">Caerostris extrusa</name>
    <name type="common">Bark spider</name>
    <name type="synonym">Caerostris bankana</name>
    <dbReference type="NCBI Taxonomy" id="172846"/>
    <lineage>
        <taxon>Eukaryota</taxon>
        <taxon>Metazoa</taxon>
        <taxon>Ecdysozoa</taxon>
        <taxon>Arthropoda</taxon>
        <taxon>Chelicerata</taxon>
        <taxon>Arachnida</taxon>
        <taxon>Araneae</taxon>
        <taxon>Araneomorphae</taxon>
        <taxon>Entelegynae</taxon>
        <taxon>Araneoidea</taxon>
        <taxon>Araneidae</taxon>
        <taxon>Caerostris</taxon>
    </lineage>
</organism>
<gene>
    <name evidence="1" type="ORF">CEXT_460791</name>
</gene>
<dbReference type="AlphaFoldDB" id="A0AAV4TP67"/>
<comment type="caution">
    <text evidence="1">The sequence shown here is derived from an EMBL/GenBank/DDBJ whole genome shotgun (WGS) entry which is preliminary data.</text>
</comment>
<accession>A0AAV4TP67</accession>
<dbReference type="EMBL" id="BPLR01011476">
    <property type="protein sequence ID" value="GIY46757.1"/>
    <property type="molecule type" value="Genomic_DNA"/>
</dbReference>
<name>A0AAV4TP67_CAEEX</name>
<proteinExistence type="predicted"/>
<keyword evidence="2" id="KW-1185">Reference proteome</keyword>
<reference evidence="1 2" key="1">
    <citation type="submission" date="2021-06" db="EMBL/GenBank/DDBJ databases">
        <title>Caerostris extrusa draft genome.</title>
        <authorList>
            <person name="Kono N."/>
            <person name="Arakawa K."/>
        </authorList>
    </citation>
    <scope>NUCLEOTIDE SEQUENCE [LARGE SCALE GENOMIC DNA]</scope>
</reference>
<dbReference type="Proteomes" id="UP001054945">
    <property type="component" value="Unassembled WGS sequence"/>
</dbReference>
<protein>
    <submittedName>
        <fullName evidence="1">Uncharacterized protein</fullName>
    </submittedName>
</protein>